<accession>M7BE60</accession>
<keyword evidence="2" id="KW-1185">Reference proteome</keyword>
<dbReference type="STRING" id="8469.M7BE60"/>
<sequence>MGVAGSGVGYGKCWPPLPASPIGLERRTAASGSCDWLNLQMLQADDEKESESEDDTANIYDDNVGAAVTEAKFNELFGESETDSDFEGF</sequence>
<protein>
    <submittedName>
        <fullName evidence="1">Uncharacterized protein</fullName>
    </submittedName>
</protein>
<name>M7BE60_CHEMY</name>
<evidence type="ECO:0000313" key="1">
    <source>
        <dbReference type="EMBL" id="EMP35464.1"/>
    </source>
</evidence>
<dbReference type="EMBL" id="KB528689">
    <property type="protein sequence ID" value="EMP35464.1"/>
    <property type="molecule type" value="Genomic_DNA"/>
</dbReference>
<organism evidence="1 2">
    <name type="scientific">Chelonia mydas</name>
    <name type="common">Green sea-turtle</name>
    <name type="synonym">Chelonia agassizi</name>
    <dbReference type="NCBI Taxonomy" id="8469"/>
    <lineage>
        <taxon>Eukaryota</taxon>
        <taxon>Metazoa</taxon>
        <taxon>Chordata</taxon>
        <taxon>Craniata</taxon>
        <taxon>Vertebrata</taxon>
        <taxon>Euteleostomi</taxon>
        <taxon>Archelosauria</taxon>
        <taxon>Testudinata</taxon>
        <taxon>Testudines</taxon>
        <taxon>Cryptodira</taxon>
        <taxon>Durocryptodira</taxon>
        <taxon>Americhelydia</taxon>
        <taxon>Chelonioidea</taxon>
        <taxon>Cheloniidae</taxon>
        <taxon>Chelonia</taxon>
    </lineage>
</organism>
<dbReference type="Proteomes" id="UP000031443">
    <property type="component" value="Unassembled WGS sequence"/>
</dbReference>
<dbReference type="AlphaFoldDB" id="M7BE60"/>
<evidence type="ECO:0000313" key="2">
    <source>
        <dbReference type="Proteomes" id="UP000031443"/>
    </source>
</evidence>
<reference evidence="2" key="1">
    <citation type="journal article" date="2013" name="Nat. Genet.">
        <title>The draft genomes of soft-shell turtle and green sea turtle yield insights into the development and evolution of the turtle-specific body plan.</title>
        <authorList>
            <person name="Wang Z."/>
            <person name="Pascual-Anaya J."/>
            <person name="Zadissa A."/>
            <person name="Li W."/>
            <person name="Niimura Y."/>
            <person name="Huang Z."/>
            <person name="Li C."/>
            <person name="White S."/>
            <person name="Xiong Z."/>
            <person name="Fang D."/>
            <person name="Wang B."/>
            <person name="Ming Y."/>
            <person name="Chen Y."/>
            <person name="Zheng Y."/>
            <person name="Kuraku S."/>
            <person name="Pignatelli M."/>
            <person name="Herrero J."/>
            <person name="Beal K."/>
            <person name="Nozawa M."/>
            <person name="Li Q."/>
            <person name="Wang J."/>
            <person name="Zhang H."/>
            <person name="Yu L."/>
            <person name="Shigenobu S."/>
            <person name="Wang J."/>
            <person name="Liu J."/>
            <person name="Flicek P."/>
            <person name="Searle S."/>
            <person name="Wang J."/>
            <person name="Kuratani S."/>
            <person name="Yin Y."/>
            <person name="Aken B."/>
            <person name="Zhang G."/>
            <person name="Irie N."/>
        </authorList>
    </citation>
    <scope>NUCLEOTIDE SEQUENCE [LARGE SCALE GENOMIC DNA]</scope>
</reference>
<proteinExistence type="predicted"/>
<gene>
    <name evidence="1" type="ORF">UY3_07428</name>
</gene>